<evidence type="ECO:0000256" key="4">
    <source>
        <dbReference type="ARBA" id="ARBA00022475"/>
    </source>
</evidence>
<evidence type="ECO:0000256" key="5">
    <source>
        <dbReference type="ARBA" id="ARBA00022618"/>
    </source>
</evidence>
<dbReference type="Pfam" id="PF02687">
    <property type="entry name" value="FtsX"/>
    <property type="match status" value="1"/>
</dbReference>
<dbReference type="InterPro" id="IPR003838">
    <property type="entry name" value="ABC3_permease_C"/>
</dbReference>
<evidence type="ECO:0000256" key="8">
    <source>
        <dbReference type="ARBA" id="ARBA00023136"/>
    </source>
</evidence>
<dbReference type="PANTHER" id="PTHR47755">
    <property type="entry name" value="CELL DIVISION PROTEIN FTSX"/>
    <property type="match status" value="1"/>
</dbReference>
<name>A0A953IFG1_SYMTR</name>
<dbReference type="Pfam" id="PF18075">
    <property type="entry name" value="FtsX_ECD"/>
    <property type="match status" value="1"/>
</dbReference>
<evidence type="ECO:0000256" key="1">
    <source>
        <dbReference type="ARBA" id="ARBA00004651"/>
    </source>
</evidence>
<reference evidence="14" key="1">
    <citation type="submission" date="2017-11" db="EMBL/GenBank/DDBJ databases">
        <title>Three new genomes from thermophilic consortium.</title>
        <authorList>
            <person name="Quaggio R."/>
            <person name="Amgarten D."/>
            <person name="Setubal J.C."/>
        </authorList>
    </citation>
    <scope>NUCLEOTIDE SEQUENCE</scope>
    <source>
        <strain evidence="14">ZCTH01-B2</strain>
    </source>
</reference>
<dbReference type="InterPro" id="IPR040690">
    <property type="entry name" value="FtsX_ECD"/>
</dbReference>
<organism evidence="14 15">
    <name type="scientific">Symbiobacterium thermophilum</name>
    <dbReference type="NCBI Taxonomy" id="2734"/>
    <lineage>
        <taxon>Bacteria</taxon>
        <taxon>Bacillati</taxon>
        <taxon>Bacillota</taxon>
        <taxon>Clostridia</taxon>
        <taxon>Eubacteriales</taxon>
        <taxon>Symbiobacteriaceae</taxon>
        <taxon>Symbiobacterium</taxon>
    </lineage>
</organism>
<comment type="function">
    <text evidence="10">Part of the ABC transporter FtsEX involved in asymmetric cellular division facilitating the initiation of sporulation.</text>
</comment>
<evidence type="ECO:0000256" key="6">
    <source>
        <dbReference type="ARBA" id="ARBA00022692"/>
    </source>
</evidence>
<feature type="transmembrane region" description="Helical" evidence="11">
    <location>
        <begin position="237"/>
        <end position="256"/>
    </location>
</feature>
<keyword evidence="4 10" id="KW-1003">Cell membrane</keyword>
<dbReference type="RefSeq" id="WP_273380779.1">
    <property type="nucleotide sequence ID" value="NZ_JACSIR010000085.1"/>
</dbReference>
<protein>
    <recommendedName>
        <fullName evidence="3 10">Cell division protein FtsX</fullName>
    </recommendedName>
</protein>
<feature type="domain" description="ABC3 transporter permease C-terminal" evidence="12">
    <location>
        <begin position="188"/>
        <end position="302"/>
    </location>
</feature>
<dbReference type="EMBL" id="PIUK01000192">
    <property type="protein sequence ID" value="MBY6277525.1"/>
    <property type="molecule type" value="Genomic_DNA"/>
</dbReference>
<feature type="transmembrane region" description="Helical" evidence="11">
    <location>
        <begin position="276"/>
        <end position="301"/>
    </location>
</feature>
<accession>A0A953IFG1</accession>
<dbReference type="NCBIfam" id="NF038347">
    <property type="entry name" value="FtsX_Gpos"/>
    <property type="match status" value="1"/>
</dbReference>
<evidence type="ECO:0000256" key="3">
    <source>
        <dbReference type="ARBA" id="ARBA00021907"/>
    </source>
</evidence>
<evidence type="ECO:0000256" key="2">
    <source>
        <dbReference type="ARBA" id="ARBA00007379"/>
    </source>
</evidence>
<evidence type="ECO:0000256" key="10">
    <source>
        <dbReference type="PIRNR" id="PIRNR003097"/>
    </source>
</evidence>
<evidence type="ECO:0000259" key="12">
    <source>
        <dbReference type="Pfam" id="PF02687"/>
    </source>
</evidence>
<dbReference type="AlphaFoldDB" id="A0A953IFG1"/>
<evidence type="ECO:0000313" key="14">
    <source>
        <dbReference type="EMBL" id="MBY6277525.1"/>
    </source>
</evidence>
<dbReference type="PIRSF" id="PIRSF003097">
    <property type="entry name" value="FtsX"/>
    <property type="match status" value="1"/>
</dbReference>
<evidence type="ECO:0000313" key="15">
    <source>
        <dbReference type="Proteomes" id="UP000732377"/>
    </source>
</evidence>
<evidence type="ECO:0000259" key="13">
    <source>
        <dbReference type="Pfam" id="PF18075"/>
    </source>
</evidence>
<keyword evidence="8 10" id="KW-0472">Membrane</keyword>
<evidence type="ECO:0000256" key="7">
    <source>
        <dbReference type="ARBA" id="ARBA00022989"/>
    </source>
</evidence>
<feature type="transmembrane region" description="Helical" evidence="11">
    <location>
        <begin position="21"/>
        <end position="46"/>
    </location>
</feature>
<comment type="subcellular location">
    <subcellularLocation>
        <location evidence="1">Cell membrane</location>
        <topology evidence="1">Multi-pass membrane protein</topology>
    </subcellularLocation>
</comment>
<comment type="similarity">
    <text evidence="2 10">Belongs to the ABC-4 integral membrane protein family. FtsX subfamily.</text>
</comment>
<proteinExistence type="inferred from homology"/>
<keyword evidence="6 11" id="KW-0812">Transmembrane</keyword>
<dbReference type="InterPro" id="IPR058204">
    <property type="entry name" value="FtsX_firmicutes-type"/>
</dbReference>
<evidence type="ECO:0000256" key="11">
    <source>
        <dbReference type="SAM" id="Phobius"/>
    </source>
</evidence>
<dbReference type="InterPro" id="IPR004513">
    <property type="entry name" value="FtsX"/>
</dbReference>
<keyword evidence="5 10" id="KW-0132">Cell division</keyword>
<gene>
    <name evidence="14" type="ORF">CWE10_15195</name>
</gene>
<sequence>MSLRGWAAALRDALHNMARGNLMSLASMLSVAVTLLVLAVVALLAVNLEQMAASAESQVEIKGYLCTARRDEVKCDQRDLTEEEIQAILSRIRSMPNVQEVTFLSRHEALEQMKRADPAQAAILSGYEGDENPLSDEIYVKVTDVQLVAEVAEQIQAMPGVAKVDYGKEIVADLLAFTRAVRIGGLGLVLLLLFATVLTLSNTIRLSVYARRREVSIMKLVGATDWYIRRPFVLEGMLLGTVGAGLASGVTAWGYIRLAPAIQQSIPFLPVVQPGAVLQDLTLALLGLGAVLGALASYFSLHRYLKV</sequence>
<dbReference type="Gene3D" id="3.30.70.3040">
    <property type="match status" value="1"/>
</dbReference>
<comment type="caution">
    <text evidence="14">The sequence shown here is derived from an EMBL/GenBank/DDBJ whole genome shotgun (WGS) entry which is preliminary data.</text>
</comment>
<dbReference type="Proteomes" id="UP000732377">
    <property type="component" value="Unassembled WGS sequence"/>
</dbReference>
<dbReference type="PANTHER" id="PTHR47755:SF1">
    <property type="entry name" value="CELL DIVISION PROTEIN FTSX"/>
    <property type="match status" value="1"/>
</dbReference>
<feature type="domain" description="FtsX extracellular" evidence="13">
    <location>
        <begin position="59"/>
        <end position="164"/>
    </location>
</feature>
<dbReference type="GO" id="GO:0051301">
    <property type="term" value="P:cell division"/>
    <property type="evidence" value="ECO:0007669"/>
    <property type="project" value="UniProtKB-KW"/>
</dbReference>
<evidence type="ECO:0000256" key="9">
    <source>
        <dbReference type="ARBA" id="ARBA00023306"/>
    </source>
</evidence>
<keyword evidence="9 10" id="KW-0131">Cell cycle</keyword>
<dbReference type="GO" id="GO:0005886">
    <property type="term" value="C:plasma membrane"/>
    <property type="evidence" value="ECO:0007669"/>
    <property type="project" value="UniProtKB-SubCell"/>
</dbReference>
<feature type="transmembrane region" description="Helical" evidence="11">
    <location>
        <begin position="183"/>
        <end position="204"/>
    </location>
</feature>
<keyword evidence="7 11" id="KW-1133">Transmembrane helix</keyword>